<evidence type="ECO:0000256" key="5">
    <source>
        <dbReference type="ARBA" id="ARBA00023163"/>
    </source>
</evidence>
<comment type="similarity">
    <text evidence="2">Belongs to the NAB family.</text>
</comment>
<proteinExistence type="inferred from homology"/>
<keyword evidence="12" id="KW-1185">Reference proteome</keyword>
<evidence type="ECO:0000313" key="12">
    <source>
        <dbReference type="Proteomes" id="UP001217089"/>
    </source>
</evidence>
<dbReference type="EMBL" id="JARBDR010000793">
    <property type="protein sequence ID" value="KAJ8306816.1"/>
    <property type="molecule type" value="Genomic_DNA"/>
</dbReference>
<feature type="region of interest" description="Disordered" evidence="8">
    <location>
        <begin position="102"/>
        <end position="204"/>
    </location>
</feature>
<evidence type="ECO:0000256" key="2">
    <source>
        <dbReference type="ARBA" id="ARBA00008864"/>
    </source>
</evidence>
<dbReference type="InterPro" id="IPR038398">
    <property type="entry name" value="NCD2_sf"/>
</dbReference>
<sequence length="699" mass="78285">MTTTQPRNSSEWQLYRVLQRANLLQYYDTFIAQGGDDVQQLCEAGEEEFLEIMALVGMASKPLHVRRLQKALQEWVSNPAGFQSAAPPSSLLGTPTISSPGSAIPAVSHAPVNMPPSQLTPLRDPSQSLQAYTTNSAPTNSSSIWSSNTHPQLSHSPGLANTPGSSSGGSAQGELKDTLANSDPNNYYHGQDKDLSGSPGPTPVLVESQINAIAEAAAKLSKELPPFEPKGLSLKKQINREILILMQATDDDPNRMEELRKYAAIYGRFDSKRKNTKPMSQHEISVNEAAAQLCRHIPSLLTRREDLFPLARQVVKNSGYQYSKGHSRAAELTVLPSAKRPRFDMMLYQQLYENQKNMKFEIDKLKKDEKLSASLQEKLTTINEELTSVALKLDEYKTHISAAKEKGDEELCKSLQTELELVSSRQLQLISEQNEILRKQRSELQSGGSSPYPDNSGDGENFPGFKSFLAAQAKGGGKYMQDTLFDEGLRIAQQYGMADFANEIKEMQFIKPGDENESNGGDAEEEKGPNTNGVQNDNDRSSPEFDTNEKYSQDMKSDRFTPPPVLEQENHYKSPPNLEECADVNKFAENAMNKLASINGIQDIKQEPVEELETCQNNTEVINTCFFSIVLFRKKQQQKLEKHNANWLIFNTTPESRDTEFFFHIFYVIYVSCEMFKGLGGNIVIVGFEIIWFDDFFFF</sequence>
<accession>A0ABQ9ENI1</accession>
<dbReference type="Pfam" id="PF04905">
    <property type="entry name" value="NCD2"/>
    <property type="match status" value="1"/>
</dbReference>
<protein>
    <submittedName>
        <fullName evidence="11">Uncharacterized protein</fullName>
    </submittedName>
</protein>
<feature type="region of interest" description="Disordered" evidence="8">
    <location>
        <begin position="512"/>
        <end position="578"/>
    </location>
</feature>
<evidence type="ECO:0000256" key="6">
    <source>
        <dbReference type="ARBA" id="ARBA00023242"/>
    </source>
</evidence>
<dbReference type="SUPFAM" id="SSF47769">
    <property type="entry name" value="SAM/Pointed domain"/>
    <property type="match status" value="1"/>
</dbReference>
<comment type="caution">
    <text evidence="11">The sequence shown here is derived from an EMBL/GenBank/DDBJ whole genome shotgun (WGS) entry which is preliminary data.</text>
</comment>
<dbReference type="Pfam" id="PF04904">
    <property type="entry name" value="SAM_NCD1"/>
    <property type="match status" value="1"/>
</dbReference>
<evidence type="ECO:0000313" key="11">
    <source>
        <dbReference type="EMBL" id="KAJ8306816.1"/>
    </source>
</evidence>
<dbReference type="InterPro" id="IPR006989">
    <property type="entry name" value="NAB_co-repressor_dom"/>
</dbReference>
<evidence type="ECO:0000256" key="4">
    <source>
        <dbReference type="ARBA" id="ARBA00023015"/>
    </source>
</evidence>
<evidence type="ECO:0000256" key="7">
    <source>
        <dbReference type="SAM" id="Coils"/>
    </source>
</evidence>
<keyword evidence="6" id="KW-0539">Nucleus</keyword>
<keyword evidence="4" id="KW-0805">Transcription regulation</keyword>
<feature type="domain" description="Nab N-terminal" evidence="9">
    <location>
        <begin position="6"/>
        <end position="83"/>
    </location>
</feature>
<dbReference type="InterPro" id="IPR013761">
    <property type="entry name" value="SAM/pointed_sf"/>
</dbReference>
<feature type="compositionally biased region" description="Polar residues" evidence="8">
    <location>
        <begin position="443"/>
        <end position="453"/>
    </location>
</feature>
<dbReference type="Gene3D" id="1.10.150.50">
    <property type="entry name" value="Transcription Factor, Ets-1"/>
    <property type="match status" value="1"/>
</dbReference>
<feature type="coiled-coil region" evidence="7">
    <location>
        <begin position="348"/>
        <end position="385"/>
    </location>
</feature>
<reference evidence="11 12" key="1">
    <citation type="submission" date="2022-12" db="EMBL/GenBank/DDBJ databases">
        <title>Chromosome-level genome of Tegillarca granosa.</title>
        <authorList>
            <person name="Kim J."/>
        </authorList>
    </citation>
    <scope>NUCLEOTIDE SEQUENCE [LARGE SCALE GENOMIC DNA]</scope>
    <source>
        <strain evidence="11">Teg-2019</strain>
        <tissue evidence="11">Adductor muscle</tissue>
    </source>
</reference>
<dbReference type="InterPro" id="IPR006988">
    <property type="entry name" value="Nab_N"/>
</dbReference>
<comment type="subcellular location">
    <subcellularLocation>
        <location evidence="1">Nucleus</location>
    </subcellularLocation>
</comment>
<feature type="domain" description="NAB co-repressor" evidence="10">
    <location>
        <begin position="205"/>
        <end position="328"/>
    </location>
</feature>
<keyword evidence="3" id="KW-0678">Repressor</keyword>
<keyword evidence="7" id="KW-0175">Coiled coil</keyword>
<evidence type="ECO:0000256" key="1">
    <source>
        <dbReference type="ARBA" id="ARBA00004123"/>
    </source>
</evidence>
<evidence type="ECO:0000259" key="9">
    <source>
        <dbReference type="Pfam" id="PF04904"/>
    </source>
</evidence>
<dbReference type="InterPro" id="IPR039040">
    <property type="entry name" value="NAB_fam"/>
</dbReference>
<feature type="compositionally biased region" description="Basic and acidic residues" evidence="8">
    <location>
        <begin position="537"/>
        <end position="559"/>
    </location>
</feature>
<feature type="region of interest" description="Disordered" evidence="8">
    <location>
        <begin position="442"/>
        <end position="463"/>
    </location>
</feature>
<evidence type="ECO:0000259" key="10">
    <source>
        <dbReference type="Pfam" id="PF04905"/>
    </source>
</evidence>
<feature type="compositionally biased region" description="Polar residues" evidence="8">
    <location>
        <begin position="115"/>
        <end position="155"/>
    </location>
</feature>
<dbReference type="Proteomes" id="UP001217089">
    <property type="component" value="Unassembled WGS sequence"/>
</dbReference>
<evidence type="ECO:0000256" key="8">
    <source>
        <dbReference type="SAM" id="MobiDB-lite"/>
    </source>
</evidence>
<evidence type="ECO:0000256" key="3">
    <source>
        <dbReference type="ARBA" id="ARBA00022491"/>
    </source>
</evidence>
<name>A0ABQ9ENI1_TEGGR</name>
<organism evidence="11 12">
    <name type="scientific">Tegillarca granosa</name>
    <name type="common">Malaysian cockle</name>
    <name type="synonym">Anadara granosa</name>
    <dbReference type="NCBI Taxonomy" id="220873"/>
    <lineage>
        <taxon>Eukaryota</taxon>
        <taxon>Metazoa</taxon>
        <taxon>Spiralia</taxon>
        <taxon>Lophotrochozoa</taxon>
        <taxon>Mollusca</taxon>
        <taxon>Bivalvia</taxon>
        <taxon>Autobranchia</taxon>
        <taxon>Pteriomorphia</taxon>
        <taxon>Arcoida</taxon>
        <taxon>Arcoidea</taxon>
        <taxon>Arcidae</taxon>
        <taxon>Tegillarca</taxon>
    </lineage>
</organism>
<dbReference type="PANTHER" id="PTHR12623">
    <property type="entry name" value="NGFI-A BINDING PROTEIN"/>
    <property type="match status" value="1"/>
</dbReference>
<dbReference type="Gene3D" id="1.20.120.2010">
    <property type="entry name" value="NAB conserved domain 2"/>
    <property type="match status" value="1"/>
</dbReference>
<dbReference type="PANTHER" id="PTHR12623:SF10">
    <property type="entry name" value="NGFI-A-BINDING PROTEIN HOMOLOG"/>
    <property type="match status" value="1"/>
</dbReference>
<keyword evidence="5" id="KW-0804">Transcription</keyword>
<gene>
    <name evidence="11" type="ORF">KUTeg_014900</name>
</gene>